<dbReference type="Proteomes" id="UP000678016">
    <property type="component" value="Chromosome"/>
</dbReference>
<reference evidence="3" key="1">
    <citation type="submission" date="2021-05" db="EMBL/GenBank/DDBJ databases">
        <title>Direct Submission.</title>
        <authorList>
            <person name="Li K."/>
            <person name="Gao J."/>
        </authorList>
    </citation>
    <scope>NUCLEOTIDE SEQUENCE [LARGE SCALE GENOMIC DNA]</scope>
    <source>
        <strain evidence="3">HDS12</strain>
    </source>
</reference>
<evidence type="ECO:0000256" key="1">
    <source>
        <dbReference type="SAM" id="SignalP"/>
    </source>
</evidence>
<proteinExistence type="predicted"/>
<dbReference type="RefSeq" id="WP_212642843.1">
    <property type="nucleotide sequence ID" value="NZ_CP074132.1"/>
</dbReference>
<keyword evidence="3" id="KW-1185">Reference proteome</keyword>
<feature type="chain" id="PRO_5047113335" description="Secreted protein" evidence="1">
    <location>
        <begin position="45"/>
        <end position="166"/>
    </location>
</feature>
<dbReference type="EMBL" id="CP074132">
    <property type="protein sequence ID" value="QUX30033.1"/>
    <property type="molecule type" value="Genomic_DNA"/>
</dbReference>
<organism evidence="2 3">
    <name type="scientific">Nocardiopsis akebiae</name>
    <dbReference type="NCBI Taxonomy" id="2831968"/>
    <lineage>
        <taxon>Bacteria</taxon>
        <taxon>Bacillati</taxon>
        <taxon>Actinomycetota</taxon>
        <taxon>Actinomycetes</taxon>
        <taxon>Streptosporangiales</taxon>
        <taxon>Nocardiopsidaceae</taxon>
        <taxon>Nocardiopsis</taxon>
    </lineage>
</organism>
<feature type="signal peptide" evidence="1">
    <location>
        <begin position="1"/>
        <end position="44"/>
    </location>
</feature>
<keyword evidence="1" id="KW-0732">Signal</keyword>
<evidence type="ECO:0008006" key="4">
    <source>
        <dbReference type="Google" id="ProtNLM"/>
    </source>
</evidence>
<evidence type="ECO:0000313" key="3">
    <source>
        <dbReference type="Proteomes" id="UP000678016"/>
    </source>
</evidence>
<protein>
    <recommendedName>
        <fullName evidence="4">Secreted protein</fullName>
    </recommendedName>
</protein>
<sequence length="166" mass="17147">MTGSERRRPGCPRGPRVLLARCAPAALAAALALASAGCTAPALTADAYRDDARRTTGDLLSAVRTGTLVAELAGDDRAFQPYLEVSAEDAEDSARSLTDTFGSLQPPSPNCDGLRDEVTDLSDAAVHGLSDLRVALGREDRDGVAGAAEALRGTADALAGLQEELR</sequence>
<name>A0ABX8C6T2_9ACTN</name>
<gene>
    <name evidence="2" type="ORF">KGD83_05630</name>
</gene>
<accession>A0ABX8C6T2</accession>
<evidence type="ECO:0000313" key="2">
    <source>
        <dbReference type="EMBL" id="QUX30033.1"/>
    </source>
</evidence>